<keyword evidence="2" id="KW-0349">Heme</keyword>
<evidence type="ECO:0000256" key="3">
    <source>
        <dbReference type="ARBA" id="ARBA00022723"/>
    </source>
</evidence>
<dbReference type="Proteomes" id="UP000799424">
    <property type="component" value="Unassembled WGS sequence"/>
</dbReference>
<gene>
    <name evidence="6" type="ORF">CC86DRAFT_372786</name>
</gene>
<accession>A0A6A6ZRV9</accession>
<dbReference type="PANTHER" id="PTHR24302:SF15">
    <property type="entry name" value="FATTY-ACID PEROXYGENASE"/>
    <property type="match status" value="1"/>
</dbReference>
<evidence type="ECO:0000313" key="7">
    <source>
        <dbReference type="Proteomes" id="UP000799424"/>
    </source>
</evidence>
<comment type="similarity">
    <text evidence="1">Belongs to the cytochrome P450 family.</text>
</comment>
<dbReference type="Pfam" id="PF00067">
    <property type="entry name" value="p450"/>
    <property type="match status" value="1"/>
</dbReference>
<dbReference type="GO" id="GO:0020037">
    <property type="term" value="F:heme binding"/>
    <property type="evidence" value="ECO:0007669"/>
    <property type="project" value="InterPro"/>
</dbReference>
<evidence type="ECO:0000256" key="2">
    <source>
        <dbReference type="ARBA" id="ARBA00022617"/>
    </source>
</evidence>
<dbReference type="PANTHER" id="PTHR24302">
    <property type="entry name" value="CYTOCHROME P450 FAMILY 3"/>
    <property type="match status" value="1"/>
</dbReference>
<evidence type="ECO:0000256" key="5">
    <source>
        <dbReference type="ARBA" id="ARBA00023004"/>
    </source>
</evidence>
<dbReference type="GO" id="GO:0008395">
    <property type="term" value="F:steroid hydroxylase activity"/>
    <property type="evidence" value="ECO:0007669"/>
    <property type="project" value="TreeGrafter"/>
</dbReference>
<name>A0A6A6ZRV9_9PLEO</name>
<evidence type="ECO:0000313" key="6">
    <source>
        <dbReference type="EMBL" id="KAF2823067.1"/>
    </source>
</evidence>
<keyword evidence="7" id="KW-1185">Reference proteome</keyword>
<dbReference type="GO" id="GO:0005506">
    <property type="term" value="F:iron ion binding"/>
    <property type="evidence" value="ECO:0007669"/>
    <property type="project" value="InterPro"/>
</dbReference>
<dbReference type="SUPFAM" id="SSF48264">
    <property type="entry name" value="Cytochrome P450"/>
    <property type="match status" value="1"/>
</dbReference>
<dbReference type="EMBL" id="MU006233">
    <property type="protein sequence ID" value="KAF2823067.1"/>
    <property type="molecule type" value="Genomic_DNA"/>
</dbReference>
<dbReference type="InterPro" id="IPR050705">
    <property type="entry name" value="Cytochrome_P450_3A"/>
</dbReference>
<dbReference type="AlphaFoldDB" id="A0A6A6ZRV9"/>
<keyword evidence="3" id="KW-0479">Metal-binding</keyword>
<evidence type="ECO:0000256" key="4">
    <source>
        <dbReference type="ARBA" id="ARBA00023002"/>
    </source>
</evidence>
<keyword evidence="5" id="KW-0408">Iron</keyword>
<keyword evidence="4" id="KW-0560">Oxidoreductase</keyword>
<reference evidence="6" key="1">
    <citation type="journal article" date="2020" name="Stud. Mycol.">
        <title>101 Dothideomycetes genomes: a test case for predicting lifestyles and emergence of pathogens.</title>
        <authorList>
            <person name="Haridas S."/>
            <person name="Albert R."/>
            <person name="Binder M."/>
            <person name="Bloem J."/>
            <person name="Labutti K."/>
            <person name="Salamov A."/>
            <person name="Andreopoulos B."/>
            <person name="Baker S."/>
            <person name="Barry K."/>
            <person name="Bills G."/>
            <person name="Bluhm B."/>
            <person name="Cannon C."/>
            <person name="Castanera R."/>
            <person name="Culley D."/>
            <person name="Daum C."/>
            <person name="Ezra D."/>
            <person name="Gonzalez J."/>
            <person name="Henrissat B."/>
            <person name="Kuo A."/>
            <person name="Liang C."/>
            <person name="Lipzen A."/>
            <person name="Lutzoni F."/>
            <person name="Magnuson J."/>
            <person name="Mondo S."/>
            <person name="Nolan M."/>
            <person name="Ohm R."/>
            <person name="Pangilinan J."/>
            <person name="Park H.-J."/>
            <person name="Ramirez L."/>
            <person name="Alfaro M."/>
            <person name="Sun H."/>
            <person name="Tritt A."/>
            <person name="Yoshinaga Y."/>
            <person name="Zwiers L.-H."/>
            <person name="Turgeon B."/>
            <person name="Goodwin S."/>
            <person name="Spatafora J."/>
            <person name="Crous P."/>
            <person name="Grigoriev I."/>
        </authorList>
    </citation>
    <scope>NUCLEOTIDE SEQUENCE</scope>
    <source>
        <strain evidence="6">CBS 113818</strain>
    </source>
</reference>
<protein>
    <submittedName>
        <fullName evidence="6">Cytochrome P450</fullName>
    </submittedName>
</protein>
<dbReference type="Gene3D" id="1.10.630.10">
    <property type="entry name" value="Cytochrome P450"/>
    <property type="match status" value="1"/>
</dbReference>
<dbReference type="GO" id="GO:0016705">
    <property type="term" value="F:oxidoreductase activity, acting on paired donors, with incorporation or reduction of molecular oxygen"/>
    <property type="evidence" value="ECO:0007669"/>
    <property type="project" value="InterPro"/>
</dbReference>
<sequence length="94" mass="10320">MTSTKRPNLLNALIKASDAAQAANAKAKTYMSDDELTGNMFVFAFAGHETTATTISYALSQLALNQDVQDWVAEELKEVVGDTETLDYSKRTRD</sequence>
<dbReference type="OrthoDB" id="1470350at2759"/>
<proteinExistence type="inferred from homology"/>
<dbReference type="InterPro" id="IPR036396">
    <property type="entry name" value="Cyt_P450_sf"/>
</dbReference>
<organism evidence="6 7">
    <name type="scientific">Ophiobolus disseminans</name>
    <dbReference type="NCBI Taxonomy" id="1469910"/>
    <lineage>
        <taxon>Eukaryota</taxon>
        <taxon>Fungi</taxon>
        <taxon>Dikarya</taxon>
        <taxon>Ascomycota</taxon>
        <taxon>Pezizomycotina</taxon>
        <taxon>Dothideomycetes</taxon>
        <taxon>Pleosporomycetidae</taxon>
        <taxon>Pleosporales</taxon>
        <taxon>Pleosporineae</taxon>
        <taxon>Phaeosphaeriaceae</taxon>
        <taxon>Ophiobolus</taxon>
    </lineage>
</organism>
<dbReference type="InterPro" id="IPR001128">
    <property type="entry name" value="Cyt_P450"/>
</dbReference>
<evidence type="ECO:0000256" key="1">
    <source>
        <dbReference type="ARBA" id="ARBA00010617"/>
    </source>
</evidence>